<dbReference type="GO" id="GO:0004664">
    <property type="term" value="F:prephenate dehydratase activity"/>
    <property type="evidence" value="ECO:0007669"/>
    <property type="project" value="UniProtKB-EC"/>
</dbReference>
<evidence type="ECO:0000256" key="6">
    <source>
        <dbReference type="ARBA" id="ARBA00012404"/>
    </source>
</evidence>
<dbReference type="KEGG" id="ipa:Isop_0713"/>
<dbReference type="SUPFAM" id="SSF55021">
    <property type="entry name" value="ACT-like"/>
    <property type="match status" value="1"/>
</dbReference>
<dbReference type="EC" id="5.4.99.5" evidence="6"/>
<proteinExistence type="predicted"/>
<evidence type="ECO:0000256" key="10">
    <source>
        <dbReference type="ARBA" id="ARBA00022605"/>
    </source>
</evidence>
<dbReference type="STRING" id="575540.Isop_0713"/>
<evidence type="ECO:0000256" key="2">
    <source>
        <dbReference type="ARBA" id="ARBA00002364"/>
    </source>
</evidence>
<dbReference type="FunCoup" id="E8R198">
    <property type="interactions" value="427"/>
</dbReference>
<keyword evidence="25" id="KW-1185">Reference proteome</keyword>
<dbReference type="GO" id="GO:0046417">
    <property type="term" value="P:chorismate metabolic process"/>
    <property type="evidence" value="ECO:0007669"/>
    <property type="project" value="InterPro"/>
</dbReference>
<dbReference type="NCBIfam" id="NF008865">
    <property type="entry name" value="PRK11898.1"/>
    <property type="match status" value="1"/>
</dbReference>
<dbReference type="GO" id="GO:0009094">
    <property type="term" value="P:L-phenylalanine biosynthetic process"/>
    <property type="evidence" value="ECO:0007669"/>
    <property type="project" value="UniProtKB-UniPathway"/>
</dbReference>
<dbReference type="Gene3D" id="3.30.70.260">
    <property type="match status" value="1"/>
</dbReference>
<keyword evidence="10" id="KW-0028">Amino-acid biosynthesis</keyword>
<dbReference type="InterPro" id="IPR036979">
    <property type="entry name" value="CM_dom_sf"/>
</dbReference>
<evidence type="ECO:0000313" key="25">
    <source>
        <dbReference type="Proteomes" id="UP000008631"/>
    </source>
</evidence>
<dbReference type="EC" id="4.2.1.51" evidence="7"/>
<keyword evidence="14" id="KW-0456">Lyase</keyword>
<evidence type="ECO:0000256" key="12">
    <source>
        <dbReference type="ARBA" id="ARBA00023222"/>
    </source>
</evidence>
<dbReference type="NCBIfam" id="TIGR01807">
    <property type="entry name" value="CM_P2"/>
    <property type="match status" value="1"/>
</dbReference>
<dbReference type="SUPFAM" id="SSF53850">
    <property type="entry name" value="Periplasmic binding protein-like II"/>
    <property type="match status" value="1"/>
</dbReference>
<keyword evidence="15" id="KW-0511">Multifunctional enzyme</keyword>
<accession>E8R198</accession>
<feature type="region of interest" description="Disordered" evidence="20">
    <location>
        <begin position="1"/>
        <end position="27"/>
    </location>
</feature>
<evidence type="ECO:0000256" key="13">
    <source>
        <dbReference type="ARBA" id="ARBA00023235"/>
    </source>
</evidence>
<dbReference type="GO" id="GO:0005737">
    <property type="term" value="C:cytoplasm"/>
    <property type="evidence" value="ECO:0007669"/>
    <property type="project" value="UniProtKB-SubCell"/>
</dbReference>
<evidence type="ECO:0000256" key="15">
    <source>
        <dbReference type="ARBA" id="ARBA00023268"/>
    </source>
</evidence>
<evidence type="ECO:0000256" key="18">
    <source>
        <dbReference type="ARBA" id="ARBA00047848"/>
    </source>
</evidence>
<dbReference type="InParanoid" id="E8R198"/>
<comment type="pathway">
    <text evidence="5">Metabolic intermediate biosynthesis; prephenate biosynthesis; prephenate from chorismate: step 1/1.</text>
</comment>
<comment type="catalytic activity">
    <reaction evidence="18">
        <text>prephenate + H(+) = 3-phenylpyruvate + CO2 + H2O</text>
        <dbReference type="Rhea" id="RHEA:21648"/>
        <dbReference type="ChEBI" id="CHEBI:15377"/>
        <dbReference type="ChEBI" id="CHEBI:15378"/>
        <dbReference type="ChEBI" id="CHEBI:16526"/>
        <dbReference type="ChEBI" id="CHEBI:18005"/>
        <dbReference type="ChEBI" id="CHEBI:29934"/>
        <dbReference type="EC" id="4.2.1.51"/>
    </reaction>
</comment>
<feature type="domain" description="Prephenate dehydratase" evidence="22">
    <location>
        <begin position="110"/>
        <end position="285"/>
    </location>
</feature>
<evidence type="ECO:0000259" key="22">
    <source>
        <dbReference type="PROSITE" id="PS51171"/>
    </source>
</evidence>
<evidence type="ECO:0000256" key="8">
    <source>
        <dbReference type="ARBA" id="ARBA00014401"/>
    </source>
</evidence>
<dbReference type="CDD" id="cd04905">
    <property type="entry name" value="ACT_CM-PDT"/>
    <property type="match status" value="1"/>
</dbReference>
<comment type="function">
    <text evidence="2">Catalyzes the Claisen rearrangement of chorismate to prephenate and the decarboxylation/dehydration of prephenate to phenylpyruvate.</text>
</comment>
<sequence>MTMSDDSSNAAPSSGSAPPSDPAEELARHRARIDELDHAIVELLNERAKAAIAIGEVKKKHGLEVWSPGREAEVLNRVLASNRGPLHEETLRSIFRELMSGSRKLQQKTRVACLGPEFSYSHLALLSKFGDGVEAVTVGTIAAVFEEVDKRRVEYGIVPLENSTDGRIADTLDMFVKLPRIRIRSEVRLRIHHCLAARCRMDQVRQVYSRPQALSQCRHWLAKNLPHAALIESLSTAAAAERARNEEYAAAIASRPAALAHGLILLAENIEDQGHNVTRFAVLSDRPEEPTGDDKTTIMLKLGNRAGSLVRALEPFLLHHVNMTWIESFPDPTSSQSDRDPSYLFFIDLDGHAREERLARTLREVEVRCQQLEILGSYPRGQHVES</sequence>
<dbReference type="UniPathway" id="UPA00120">
    <property type="reaction ID" value="UER00203"/>
</dbReference>
<feature type="compositionally biased region" description="Low complexity" evidence="20">
    <location>
        <begin position="1"/>
        <end position="18"/>
    </location>
</feature>
<keyword evidence="12" id="KW-0584">Phenylalanine biosynthesis</keyword>
<evidence type="ECO:0000256" key="5">
    <source>
        <dbReference type="ARBA" id="ARBA00004817"/>
    </source>
</evidence>
<dbReference type="PANTHER" id="PTHR21022">
    <property type="entry name" value="PREPHENATE DEHYDRATASE P PROTEIN"/>
    <property type="match status" value="1"/>
</dbReference>
<feature type="site" description="Essential for prephenate dehydratase activity" evidence="19">
    <location>
        <position position="278"/>
    </location>
</feature>
<dbReference type="InterPro" id="IPR002912">
    <property type="entry name" value="ACT_dom"/>
</dbReference>
<dbReference type="InterPro" id="IPR001086">
    <property type="entry name" value="Preph_deHydtase"/>
</dbReference>
<dbReference type="InterPro" id="IPR010957">
    <property type="entry name" value="G/b/e-P-prot_chorismate_mutase"/>
</dbReference>
<dbReference type="InterPro" id="IPR036263">
    <property type="entry name" value="Chorismate_II_sf"/>
</dbReference>
<evidence type="ECO:0000313" key="24">
    <source>
        <dbReference type="EMBL" id="ADV61304.1"/>
    </source>
</evidence>
<dbReference type="eggNOG" id="COG1605">
    <property type="taxonomic scope" value="Bacteria"/>
</dbReference>
<dbReference type="GO" id="GO:0004106">
    <property type="term" value="F:chorismate mutase activity"/>
    <property type="evidence" value="ECO:0007669"/>
    <property type="project" value="UniProtKB-EC"/>
</dbReference>
<dbReference type="PROSITE" id="PS51171">
    <property type="entry name" value="PREPHENATE_DEHYDR_3"/>
    <property type="match status" value="1"/>
</dbReference>
<evidence type="ECO:0000259" key="21">
    <source>
        <dbReference type="PROSITE" id="PS51168"/>
    </source>
</evidence>
<evidence type="ECO:0000256" key="1">
    <source>
        <dbReference type="ARBA" id="ARBA00000824"/>
    </source>
</evidence>
<evidence type="ECO:0000256" key="16">
    <source>
        <dbReference type="ARBA" id="ARBA00031175"/>
    </source>
</evidence>
<protein>
    <recommendedName>
        <fullName evidence="8">Bifunctional chorismate mutase/prephenate dehydratase</fullName>
        <ecNumber evidence="7">4.2.1.51</ecNumber>
        <ecNumber evidence="6">5.4.99.5</ecNumber>
    </recommendedName>
    <alternativeName>
        <fullName evidence="17">Chorismate mutase-prephenate dehydratase</fullName>
    </alternativeName>
    <alternativeName>
        <fullName evidence="16">p-protein</fullName>
    </alternativeName>
</protein>
<evidence type="ECO:0000256" key="19">
    <source>
        <dbReference type="PIRSR" id="PIRSR001500-2"/>
    </source>
</evidence>
<dbReference type="PIRSF" id="PIRSF001500">
    <property type="entry name" value="Chor_mut_pdt_Ppr"/>
    <property type="match status" value="1"/>
</dbReference>
<reference evidence="24 25" key="2">
    <citation type="journal article" date="2011" name="Stand. Genomic Sci.">
        <title>Complete genome sequence of Isosphaera pallida type strain (IS1B).</title>
        <authorList>
            <consortium name="US DOE Joint Genome Institute (JGI-PGF)"/>
            <person name="Goker M."/>
            <person name="Cleland D."/>
            <person name="Saunders E."/>
            <person name="Lapidus A."/>
            <person name="Nolan M."/>
            <person name="Lucas S."/>
            <person name="Hammon N."/>
            <person name="Deshpande S."/>
            <person name="Cheng J.F."/>
            <person name="Tapia R."/>
            <person name="Han C."/>
            <person name="Goodwin L."/>
            <person name="Pitluck S."/>
            <person name="Liolios K."/>
            <person name="Pagani I."/>
            <person name="Ivanova N."/>
            <person name="Mavromatis K."/>
            <person name="Pati A."/>
            <person name="Chen A."/>
            <person name="Palaniappan K."/>
            <person name="Land M."/>
            <person name="Hauser L."/>
            <person name="Chang Y.J."/>
            <person name="Jeffries C.D."/>
            <person name="Detter J.C."/>
            <person name="Beck B."/>
            <person name="Woyke T."/>
            <person name="Bristow J."/>
            <person name="Eisen J.A."/>
            <person name="Markowitz V."/>
            <person name="Hugenholtz P."/>
            <person name="Kyrpides N.C."/>
            <person name="Klenk H.P."/>
        </authorList>
    </citation>
    <scope>NUCLEOTIDE SEQUENCE [LARGE SCALE GENOMIC DNA]</scope>
    <source>
        <strain evidence="25">ATCC 43644 / DSM 9630 / IS1B</strain>
    </source>
</reference>
<evidence type="ECO:0000256" key="14">
    <source>
        <dbReference type="ARBA" id="ARBA00023239"/>
    </source>
</evidence>
<gene>
    <name evidence="24" type="ordered locus">Isop_0713</name>
</gene>
<dbReference type="HOGENOM" id="CLU_035008_0_1_0"/>
<name>E8R198_ISOPI</name>
<feature type="domain" description="Chorismate mutase" evidence="21">
    <location>
        <begin position="20"/>
        <end position="110"/>
    </location>
</feature>
<dbReference type="Pfam" id="PF00800">
    <property type="entry name" value="PDT"/>
    <property type="match status" value="1"/>
</dbReference>
<evidence type="ECO:0000256" key="4">
    <source>
        <dbReference type="ARBA" id="ARBA00004741"/>
    </source>
</evidence>
<dbReference type="PROSITE" id="PS51168">
    <property type="entry name" value="CHORISMATE_MUT_2"/>
    <property type="match status" value="1"/>
</dbReference>
<evidence type="ECO:0000256" key="3">
    <source>
        <dbReference type="ARBA" id="ARBA00004496"/>
    </source>
</evidence>
<comment type="subcellular location">
    <subcellularLocation>
        <location evidence="3">Cytoplasm</location>
    </subcellularLocation>
</comment>
<dbReference type="PROSITE" id="PS51671">
    <property type="entry name" value="ACT"/>
    <property type="match status" value="1"/>
</dbReference>
<dbReference type="SUPFAM" id="SSF48600">
    <property type="entry name" value="Chorismate mutase II"/>
    <property type="match status" value="1"/>
</dbReference>
<comment type="pathway">
    <text evidence="4">Amino-acid biosynthesis; L-phenylalanine biosynthesis; phenylpyruvate from prephenate: step 1/1.</text>
</comment>
<dbReference type="Gene3D" id="3.40.190.10">
    <property type="entry name" value="Periplasmic binding protein-like II"/>
    <property type="match status" value="2"/>
</dbReference>
<dbReference type="eggNOG" id="COG0077">
    <property type="taxonomic scope" value="Bacteria"/>
</dbReference>
<dbReference type="InterPro" id="IPR045865">
    <property type="entry name" value="ACT-like_dom_sf"/>
</dbReference>
<dbReference type="CDD" id="cd13630">
    <property type="entry name" value="PBP2_PDT_1"/>
    <property type="match status" value="1"/>
</dbReference>
<reference key="1">
    <citation type="submission" date="2010-11" db="EMBL/GenBank/DDBJ databases">
        <title>The complete sequence of chromosome of Isophaera pallida ATCC 43644.</title>
        <authorList>
            <consortium name="US DOE Joint Genome Institute (JGI-PGF)"/>
            <person name="Lucas S."/>
            <person name="Copeland A."/>
            <person name="Lapidus A."/>
            <person name="Bruce D."/>
            <person name="Goodwin L."/>
            <person name="Pitluck S."/>
            <person name="Kyrpides N."/>
            <person name="Mavromatis K."/>
            <person name="Pagani I."/>
            <person name="Ivanova N."/>
            <person name="Saunders E."/>
            <person name="Brettin T."/>
            <person name="Detter J.C."/>
            <person name="Han C."/>
            <person name="Tapia R."/>
            <person name="Land M."/>
            <person name="Hauser L."/>
            <person name="Markowitz V."/>
            <person name="Cheng J.-F."/>
            <person name="Hugenholtz P."/>
            <person name="Woyke T."/>
            <person name="Wu D."/>
            <person name="Eisen J.A."/>
        </authorList>
    </citation>
    <scope>NUCLEOTIDE SEQUENCE</scope>
    <source>
        <strain>ATCC 43644</strain>
    </source>
</reference>
<comment type="catalytic activity">
    <reaction evidence="1">
        <text>chorismate = prephenate</text>
        <dbReference type="Rhea" id="RHEA:13897"/>
        <dbReference type="ChEBI" id="CHEBI:29748"/>
        <dbReference type="ChEBI" id="CHEBI:29934"/>
        <dbReference type="EC" id="5.4.99.5"/>
    </reaction>
</comment>
<keyword evidence="9" id="KW-0963">Cytoplasm</keyword>
<feature type="domain" description="ACT" evidence="23">
    <location>
        <begin position="297"/>
        <end position="379"/>
    </location>
</feature>
<dbReference type="PANTHER" id="PTHR21022:SF19">
    <property type="entry name" value="PREPHENATE DEHYDRATASE-RELATED"/>
    <property type="match status" value="1"/>
</dbReference>
<evidence type="ECO:0000256" key="9">
    <source>
        <dbReference type="ARBA" id="ARBA00022490"/>
    </source>
</evidence>
<evidence type="ECO:0000256" key="20">
    <source>
        <dbReference type="SAM" id="MobiDB-lite"/>
    </source>
</evidence>
<dbReference type="SMART" id="SM00830">
    <property type="entry name" value="CM_2"/>
    <property type="match status" value="1"/>
</dbReference>
<dbReference type="UniPathway" id="UPA00121">
    <property type="reaction ID" value="UER00345"/>
</dbReference>
<evidence type="ECO:0000256" key="11">
    <source>
        <dbReference type="ARBA" id="ARBA00023141"/>
    </source>
</evidence>
<dbReference type="RefSeq" id="WP_013563593.1">
    <property type="nucleotide sequence ID" value="NC_014962.1"/>
</dbReference>
<dbReference type="AlphaFoldDB" id="E8R198"/>
<dbReference type="Proteomes" id="UP000008631">
    <property type="component" value="Chromosome"/>
</dbReference>
<dbReference type="EMBL" id="CP002353">
    <property type="protein sequence ID" value="ADV61304.1"/>
    <property type="molecule type" value="Genomic_DNA"/>
</dbReference>
<evidence type="ECO:0000256" key="17">
    <source>
        <dbReference type="ARBA" id="ARBA00031520"/>
    </source>
</evidence>
<organism evidence="24 25">
    <name type="scientific">Isosphaera pallida (strain ATCC 43644 / DSM 9630 / IS1B)</name>
    <dbReference type="NCBI Taxonomy" id="575540"/>
    <lineage>
        <taxon>Bacteria</taxon>
        <taxon>Pseudomonadati</taxon>
        <taxon>Planctomycetota</taxon>
        <taxon>Planctomycetia</taxon>
        <taxon>Isosphaerales</taxon>
        <taxon>Isosphaeraceae</taxon>
        <taxon>Isosphaera</taxon>
    </lineage>
</organism>
<dbReference type="Gene3D" id="1.20.59.10">
    <property type="entry name" value="Chorismate mutase"/>
    <property type="match status" value="1"/>
</dbReference>
<dbReference type="InterPro" id="IPR002701">
    <property type="entry name" value="CM_II_prokaryot"/>
</dbReference>
<keyword evidence="13" id="KW-0413">Isomerase</keyword>
<evidence type="ECO:0000256" key="7">
    <source>
        <dbReference type="ARBA" id="ARBA00013147"/>
    </source>
</evidence>
<dbReference type="InterPro" id="IPR008242">
    <property type="entry name" value="Chor_mutase/pphenate_deHydtase"/>
</dbReference>
<dbReference type="Pfam" id="PF01817">
    <property type="entry name" value="CM_2"/>
    <property type="match status" value="1"/>
</dbReference>
<evidence type="ECO:0000259" key="23">
    <source>
        <dbReference type="PROSITE" id="PS51671"/>
    </source>
</evidence>
<keyword evidence="11" id="KW-0057">Aromatic amino acid biosynthesis</keyword>